<evidence type="ECO:0000256" key="1">
    <source>
        <dbReference type="ARBA" id="ARBA00009369"/>
    </source>
</evidence>
<dbReference type="InterPro" id="IPR007221">
    <property type="entry name" value="MreC"/>
</dbReference>
<keyword evidence="9" id="KW-1185">Reference proteome</keyword>
<dbReference type="Gene3D" id="2.40.10.350">
    <property type="entry name" value="Rod shape-determining protein MreC, domain 2"/>
    <property type="match status" value="1"/>
</dbReference>
<protein>
    <recommendedName>
        <fullName evidence="2 5">Cell shape-determining protein MreC</fullName>
    </recommendedName>
    <alternativeName>
        <fullName evidence="4 5">Cell shape protein MreC</fullName>
    </alternativeName>
</protein>
<dbReference type="PANTHER" id="PTHR34138">
    <property type="entry name" value="CELL SHAPE-DETERMINING PROTEIN MREC"/>
    <property type="match status" value="1"/>
</dbReference>
<sequence>MLRNKKLIYAGATALLLLVVFVPLPSLTQKGKGAVRDAMAPAERGVSGVWQRLSEATAAIRGIGGAVEKNRELRHELVRIQAELNHLRDAEENNARLRRAFKFRSINSYTMIPCDVISRNISGWWNSVRIGKGSADGIEANLAVISPDGLVGRTKEISKLTSEVLLVSDPACRVSARIARIKDGGYGLVRGAGSTLKGYPKARMEFINKDIEIKVGDEVVTSGLSSREGEGQFPKGVHIGYVDKVYMDKTGLFQHAELIPGATVGLLDYVFVVSNTGGEG</sequence>
<dbReference type="EMBL" id="CAAHFG010000004">
    <property type="protein sequence ID" value="VGO16933.1"/>
    <property type="molecule type" value="Genomic_DNA"/>
</dbReference>
<comment type="function">
    <text evidence="5">Involved in formation and maintenance of cell shape.</text>
</comment>
<dbReference type="NCBIfam" id="TIGR00219">
    <property type="entry name" value="mreC"/>
    <property type="match status" value="1"/>
</dbReference>
<dbReference type="InterPro" id="IPR042177">
    <property type="entry name" value="Cell/Rod_1"/>
</dbReference>
<dbReference type="PANTHER" id="PTHR34138:SF1">
    <property type="entry name" value="CELL SHAPE-DETERMINING PROTEIN MREC"/>
    <property type="match status" value="1"/>
</dbReference>
<dbReference type="AlphaFoldDB" id="A0A6C2UAQ0"/>
<dbReference type="GO" id="GO:0005886">
    <property type="term" value="C:plasma membrane"/>
    <property type="evidence" value="ECO:0007669"/>
    <property type="project" value="TreeGrafter"/>
</dbReference>
<dbReference type="Gene3D" id="2.40.10.340">
    <property type="entry name" value="Rod shape-determining protein MreC, domain 1"/>
    <property type="match status" value="1"/>
</dbReference>
<keyword evidence="3 5" id="KW-0133">Cell shape</keyword>
<name>A0A6C2UAQ0_PONDE</name>
<evidence type="ECO:0000313" key="8">
    <source>
        <dbReference type="EMBL" id="VGO16933.1"/>
    </source>
</evidence>
<evidence type="ECO:0000256" key="2">
    <source>
        <dbReference type="ARBA" id="ARBA00013855"/>
    </source>
</evidence>
<evidence type="ECO:0000313" key="9">
    <source>
        <dbReference type="Proteomes" id="UP000366872"/>
    </source>
</evidence>
<accession>A0A6C2UAQ0</accession>
<evidence type="ECO:0000259" key="7">
    <source>
        <dbReference type="Pfam" id="PF04085"/>
    </source>
</evidence>
<dbReference type="RefSeq" id="WP_136082443.1">
    <property type="nucleotide sequence ID" value="NZ_CAAHFG010000004.1"/>
</dbReference>
<reference evidence="8 9" key="1">
    <citation type="submission" date="2019-04" db="EMBL/GenBank/DDBJ databases">
        <authorList>
            <person name="Van Vliet M D."/>
        </authorList>
    </citation>
    <scope>NUCLEOTIDE SEQUENCE [LARGE SCALE GENOMIC DNA]</scope>
    <source>
        <strain evidence="8 9">F1</strain>
    </source>
</reference>
<evidence type="ECO:0000256" key="3">
    <source>
        <dbReference type="ARBA" id="ARBA00022960"/>
    </source>
</evidence>
<gene>
    <name evidence="8" type="primary">mreC</name>
    <name evidence="8" type="ORF">PDESU_05526</name>
</gene>
<organism evidence="8 9">
    <name type="scientific">Pontiella desulfatans</name>
    <dbReference type="NCBI Taxonomy" id="2750659"/>
    <lineage>
        <taxon>Bacteria</taxon>
        <taxon>Pseudomonadati</taxon>
        <taxon>Kiritimatiellota</taxon>
        <taxon>Kiritimatiellia</taxon>
        <taxon>Kiritimatiellales</taxon>
        <taxon>Pontiellaceae</taxon>
        <taxon>Pontiella</taxon>
    </lineage>
</organism>
<dbReference type="InterPro" id="IPR055342">
    <property type="entry name" value="MreC_beta-barrel_core"/>
</dbReference>
<keyword evidence="6" id="KW-0175">Coiled coil</keyword>
<dbReference type="PIRSF" id="PIRSF038471">
    <property type="entry name" value="MreC"/>
    <property type="match status" value="1"/>
</dbReference>
<feature type="domain" description="Rod shape-determining protein MreC beta-barrel core" evidence="7">
    <location>
        <begin position="116"/>
        <end position="273"/>
    </location>
</feature>
<proteinExistence type="inferred from homology"/>
<evidence type="ECO:0000256" key="5">
    <source>
        <dbReference type="PIRNR" id="PIRNR038471"/>
    </source>
</evidence>
<evidence type="ECO:0000256" key="4">
    <source>
        <dbReference type="ARBA" id="ARBA00032089"/>
    </source>
</evidence>
<dbReference type="Pfam" id="PF04085">
    <property type="entry name" value="MreC"/>
    <property type="match status" value="1"/>
</dbReference>
<evidence type="ECO:0000256" key="6">
    <source>
        <dbReference type="SAM" id="Coils"/>
    </source>
</evidence>
<dbReference type="GO" id="GO:0008360">
    <property type="term" value="P:regulation of cell shape"/>
    <property type="evidence" value="ECO:0007669"/>
    <property type="project" value="UniProtKB-KW"/>
</dbReference>
<comment type="similarity">
    <text evidence="1 5">Belongs to the MreC family.</text>
</comment>
<feature type="coiled-coil region" evidence="6">
    <location>
        <begin position="70"/>
        <end position="100"/>
    </location>
</feature>
<dbReference type="Proteomes" id="UP000366872">
    <property type="component" value="Unassembled WGS sequence"/>
</dbReference>
<dbReference type="InterPro" id="IPR042175">
    <property type="entry name" value="Cell/Rod_MreC_2"/>
</dbReference>